<dbReference type="Gene3D" id="3.90.1570.10">
    <property type="entry name" value="tt1808, chain A"/>
    <property type="match status" value="1"/>
</dbReference>
<dbReference type="Pfam" id="PF05685">
    <property type="entry name" value="Uma2"/>
    <property type="match status" value="1"/>
</dbReference>
<accession>A0A846W9T3</accession>
<dbReference type="Proteomes" id="UP000572007">
    <property type="component" value="Unassembled WGS sequence"/>
</dbReference>
<keyword evidence="2" id="KW-0540">Nuclease</keyword>
<dbReference type="InterPro" id="IPR011335">
    <property type="entry name" value="Restrct_endonuc-II-like"/>
</dbReference>
<dbReference type="PANTHER" id="PTHR35400:SF3">
    <property type="entry name" value="SLL1072 PROTEIN"/>
    <property type="match status" value="1"/>
</dbReference>
<keyword evidence="3" id="KW-1185">Reference proteome</keyword>
<dbReference type="RefSeq" id="WP_067640246.1">
    <property type="nucleotide sequence ID" value="NZ_JAAXOM010000004.1"/>
</dbReference>
<proteinExistence type="predicted"/>
<dbReference type="EMBL" id="JAAXOM010000004">
    <property type="protein sequence ID" value="NKX89337.1"/>
    <property type="molecule type" value="Genomic_DNA"/>
</dbReference>
<protein>
    <submittedName>
        <fullName evidence="2">Uma2 family endonuclease</fullName>
    </submittedName>
</protein>
<gene>
    <name evidence="2" type="ORF">HGA10_18755</name>
</gene>
<keyword evidence="2" id="KW-0378">Hydrolase</keyword>
<comment type="caution">
    <text evidence="2">The sequence shown here is derived from an EMBL/GenBank/DDBJ whole genome shotgun (WGS) entry which is preliminary data.</text>
</comment>
<name>A0A846W9T3_9NOCA</name>
<evidence type="ECO:0000259" key="1">
    <source>
        <dbReference type="Pfam" id="PF05685"/>
    </source>
</evidence>
<reference evidence="2 3" key="1">
    <citation type="submission" date="2020-04" db="EMBL/GenBank/DDBJ databases">
        <title>MicrobeNet Type strains.</title>
        <authorList>
            <person name="Nicholson A.C."/>
        </authorList>
    </citation>
    <scope>NUCLEOTIDE SEQUENCE [LARGE SCALE GENOMIC DNA]</scope>
    <source>
        <strain evidence="2 3">DSM 44960</strain>
    </source>
</reference>
<dbReference type="AlphaFoldDB" id="A0A846W9T3"/>
<evidence type="ECO:0000313" key="2">
    <source>
        <dbReference type="EMBL" id="NKX89337.1"/>
    </source>
</evidence>
<dbReference type="InterPro" id="IPR008538">
    <property type="entry name" value="Uma2"/>
</dbReference>
<sequence length="193" mass="21420">MTAAREPLMTTGEFEELARVAGQVSEGVRLEFVEGKLGAKAVPDGDHDCVLEWLMRILLILRPELWLFPERGLKVDSYRTGRARPDGVLAPTGVFAGQPEWADPAPVLMVVEVTSHDQDTDRRDRCETPRAYARTGIPVYLLIDREKGSVVVRSNPVDGEYERILIQPFGAQVTIPEPVGVTLDTEPLKSWVA</sequence>
<evidence type="ECO:0000313" key="3">
    <source>
        <dbReference type="Proteomes" id="UP000572007"/>
    </source>
</evidence>
<dbReference type="SUPFAM" id="SSF52980">
    <property type="entry name" value="Restriction endonuclease-like"/>
    <property type="match status" value="1"/>
</dbReference>
<dbReference type="GO" id="GO:0004519">
    <property type="term" value="F:endonuclease activity"/>
    <property type="evidence" value="ECO:0007669"/>
    <property type="project" value="UniProtKB-KW"/>
</dbReference>
<feature type="domain" description="Putative restriction endonuclease" evidence="1">
    <location>
        <begin position="14"/>
        <end position="184"/>
    </location>
</feature>
<dbReference type="InterPro" id="IPR012296">
    <property type="entry name" value="Nuclease_put_TT1808"/>
</dbReference>
<dbReference type="CDD" id="cd06260">
    <property type="entry name" value="DUF820-like"/>
    <property type="match status" value="1"/>
</dbReference>
<dbReference type="PANTHER" id="PTHR35400">
    <property type="entry name" value="SLR1083 PROTEIN"/>
    <property type="match status" value="1"/>
</dbReference>
<organism evidence="2 3">
    <name type="scientific">Nocardia coubleae</name>
    <dbReference type="NCBI Taxonomy" id="356147"/>
    <lineage>
        <taxon>Bacteria</taxon>
        <taxon>Bacillati</taxon>
        <taxon>Actinomycetota</taxon>
        <taxon>Actinomycetes</taxon>
        <taxon>Mycobacteriales</taxon>
        <taxon>Nocardiaceae</taxon>
        <taxon>Nocardia</taxon>
    </lineage>
</organism>
<keyword evidence="2" id="KW-0255">Endonuclease</keyword>